<dbReference type="EMBL" id="MJBS01000046">
    <property type="protein sequence ID" value="OHE98465.1"/>
    <property type="molecule type" value="Genomic_DNA"/>
</dbReference>
<reference evidence="2 3" key="1">
    <citation type="submission" date="2016-09" db="EMBL/GenBank/DDBJ databases">
        <authorList>
            <person name="Capua I."/>
            <person name="De Benedictis P."/>
            <person name="Joannis T."/>
            <person name="Lombin L.H."/>
            <person name="Cattoli G."/>
        </authorList>
    </citation>
    <scope>NUCLEOTIDE SEQUENCE [LARGE SCALE GENOMIC DNA]</scope>
    <source>
        <strain evidence="2 3">IMI 309357</strain>
    </source>
</reference>
<dbReference type="AlphaFoldDB" id="A0A1G4BAV5"/>
<proteinExistence type="predicted"/>
<organism evidence="2 3">
    <name type="scientific">Colletotrichum orchidophilum</name>
    <dbReference type="NCBI Taxonomy" id="1209926"/>
    <lineage>
        <taxon>Eukaryota</taxon>
        <taxon>Fungi</taxon>
        <taxon>Dikarya</taxon>
        <taxon>Ascomycota</taxon>
        <taxon>Pezizomycotina</taxon>
        <taxon>Sordariomycetes</taxon>
        <taxon>Hypocreomycetidae</taxon>
        <taxon>Glomerellales</taxon>
        <taxon>Glomerellaceae</taxon>
        <taxon>Colletotrichum</taxon>
    </lineage>
</organism>
<comment type="caution">
    <text evidence="2">The sequence shown here is derived from an EMBL/GenBank/DDBJ whole genome shotgun (WGS) entry which is preliminary data.</text>
</comment>
<dbReference type="Proteomes" id="UP000176998">
    <property type="component" value="Unassembled WGS sequence"/>
</dbReference>
<dbReference type="RefSeq" id="XP_022475614.1">
    <property type="nucleotide sequence ID" value="XM_022617897.1"/>
</dbReference>
<sequence>MENSDLSSLWETKKDADIHLTMGVNKWELHDKVIRGKSSLIDHILEMIQMQEGIRKIPLKEHLFTFSALNTVLKYFYFGEKVVDEKTESIELLAMYEVSATLIILPLQQKIASKTGNLLGDILSNNIEMVGDFWMAAEVIVGEQTDSWVFMRQELQRAIGPHLSMLLRQDTFSNLLKQNPVFCWELLSTAVDHIQILEKKTKETAVIKETRDAGSQTDAKHDTDVSKRFVEAGTQCNIPPPNTLRRHILTAAANDARIEASQEEVTPRPSKPEYMVEFDTEGKVVFNVPQTSRRYPRETDSDLKKGSVAMDQASPHKFSGLSKTATENVALPLTIADASTSDASTQESWESCSEGRGNFIPNTRESEFTVPLASNKAETRTVEVSEESKSQYEERRAVSEVMERMQSGGSAFDCSSYIHEEQTPITGVIERTRREYVLSGSRVSQTEETFAPAIPEWSRRSYAFNSASLPRGYQFTGGSQEEQSDGPKINAAASHAQKIASSSFRGRAMRNPSPVARSSWKADSATAKQIKRGRLVVEPPENYSPLESTVNLDGPPLDCNPS</sequence>
<evidence type="ECO:0008006" key="4">
    <source>
        <dbReference type="Google" id="ProtNLM"/>
    </source>
</evidence>
<dbReference type="GeneID" id="34559407"/>
<evidence type="ECO:0000313" key="3">
    <source>
        <dbReference type="Proteomes" id="UP000176998"/>
    </source>
</evidence>
<dbReference type="OrthoDB" id="4851198at2759"/>
<accession>A0A1G4BAV5</accession>
<protein>
    <recommendedName>
        <fullName evidence="4">BTB domain-containing protein</fullName>
    </recommendedName>
</protein>
<feature type="region of interest" description="Disordered" evidence="1">
    <location>
        <begin position="493"/>
        <end position="562"/>
    </location>
</feature>
<evidence type="ECO:0000256" key="1">
    <source>
        <dbReference type="SAM" id="MobiDB-lite"/>
    </source>
</evidence>
<gene>
    <name evidence="2" type="ORF">CORC01_06256</name>
</gene>
<evidence type="ECO:0000313" key="2">
    <source>
        <dbReference type="EMBL" id="OHE98465.1"/>
    </source>
</evidence>
<name>A0A1G4BAV5_9PEZI</name>
<keyword evidence="3" id="KW-1185">Reference proteome</keyword>